<dbReference type="AlphaFoldDB" id="A0A0F9JB76"/>
<gene>
    <name evidence="1" type="ORF">LCGC14_1551160</name>
</gene>
<accession>A0A0F9JB76</accession>
<reference evidence="1" key="1">
    <citation type="journal article" date="2015" name="Nature">
        <title>Complex archaea that bridge the gap between prokaryotes and eukaryotes.</title>
        <authorList>
            <person name="Spang A."/>
            <person name="Saw J.H."/>
            <person name="Jorgensen S.L."/>
            <person name="Zaremba-Niedzwiedzka K."/>
            <person name="Martijn J."/>
            <person name="Lind A.E."/>
            <person name="van Eijk R."/>
            <person name="Schleper C."/>
            <person name="Guy L."/>
            <person name="Ettema T.J."/>
        </authorList>
    </citation>
    <scope>NUCLEOTIDE SEQUENCE</scope>
</reference>
<proteinExistence type="predicted"/>
<organism evidence="1">
    <name type="scientific">marine sediment metagenome</name>
    <dbReference type="NCBI Taxonomy" id="412755"/>
    <lineage>
        <taxon>unclassified sequences</taxon>
        <taxon>metagenomes</taxon>
        <taxon>ecological metagenomes</taxon>
    </lineage>
</organism>
<dbReference type="EMBL" id="LAZR01011859">
    <property type="protein sequence ID" value="KKM56943.1"/>
    <property type="molecule type" value="Genomic_DNA"/>
</dbReference>
<comment type="caution">
    <text evidence="1">The sequence shown here is derived from an EMBL/GenBank/DDBJ whole genome shotgun (WGS) entry which is preliminary data.</text>
</comment>
<name>A0A0F9JB76_9ZZZZ</name>
<evidence type="ECO:0000313" key="1">
    <source>
        <dbReference type="EMBL" id="KKM56943.1"/>
    </source>
</evidence>
<protein>
    <submittedName>
        <fullName evidence="1">Uncharacterized protein</fullName>
    </submittedName>
</protein>
<sequence length="92" mass="10840">MRCLLKIFVIFDNSKGWTLKNSKGEKTFYGNQEGFVTLLKRLKVSDDLSNPRSYRALKYSDIVNGIIDHTSPYIWVWSNIWNKNKKRILNRG</sequence>